<dbReference type="OrthoDB" id="276151at2759"/>
<dbReference type="InterPro" id="IPR029063">
    <property type="entry name" value="SAM-dependent_MTases_sf"/>
</dbReference>
<dbReference type="CDD" id="cd02440">
    <property type="entry name" value="AdoMet_MTases"/>
    <property type="match status" value="1"/>
</dbReference>
<dbReference type="AlphaFoldDB" id="A0A0U5GKG0"/>
<dbReference type="GO" id="GO:0008757">
    <property type="term" value="F:S-adenosylmethionine-dependent methyltransferase activity"/>
    <property type="evidence" value="ECO:0007669"/>
    <property type="project" value="InterPro"/>
</dbReference>
<reference evidence="6" key="1">
    <citation type="journal article" date="2016" name="Genome Announc.">
        <title>Draft genome sequences of fungus Aspergillus calidoustus.</title>
        <authorList>
            <person name="Horn F."/>
            <person name="Linde J."/>
            <person name="Mattern D.J."/>
            <person name="Walther G."/>
            <person name="Guthke R."/>
            <person name="Scherlach K."/>
            <person name="Martin K."/>
            <person name="Brakhage A.A."/>
            <person name="Petzke L."/>
            <person name="Valiante V."/>
        </authorList>
    </citation>
    <scope>NUCLEOTIDE SEQUENCE [LARGE SCALE GENOMIC DNA]</scope>
    <source>
        <strain evidence="6">SF006504</strain>
    </source>
</reference>
<evidence type="ECO:0000256" key="3">
    <source>
        <dbReference type="ARBA" id="ARBA00022679"/>
    </source>
</evidence>
<evidence type="ECO:0008006" key="7">
    <source>
        <dbReference type="Google" id="ProtNLM"/>
    </source>
</evidence>
<evidence type="ECO:0000256" key="4">
    <source>
        <dbReference type="ARBA" id="ARBA00022691"/>
    </source>
</evidence>
<dbReference type="Gene3D" id="3.40.50.150">
    <property type="entry name" value="Vaccinia Virus protein VP39"/>
    <property type="match status" value="1"/>
</dbReference>
<dbReference type="Pfam" id="PF05724">
    <property type="entry name" value="TPMT"/>
    <property type="match status" value="1"/>
</dbReference>
<keyword evidence="2" id="KW-0489">Methyltransferase</keyword>
<protein>
    <recommendedName>
        <fullName evidence="7">Thiol methyltransferase</fullName>
    </recommendedName>
</protein>
<dbReference type="PANTHER" id="PTHR32183">
    <property type="match status" value="1"/>
</dbReference>
<dbReference type="SUPFAM" id="SSF53335">
    <property type="entry name" value="S-adenosyl-L-methionine-dependent methyltransferases"/>
    <property type="match status" value="1"/>
</dbReference>
<evidence type="ECO:0000313" key="6">
    <source>
        <dbReference type="Proteomes" id="UP000054771"/>
    </source>
</evidence>
<keyword evidence="4" id="KW-0949">S-adenosyl-L-methionine</keyword>
<evidence type="ECO:0000256" key="1">
    <source>
        <dbReference type="ARBA" id="ARBA00022553"/>
    </source>
</evidence>
<dbReference type="InterPro" id="IPR008854">
    <property type="entry name" value="TPMT"/>
</dbReference>
<dbReference type="EMBL" id="CDMC01000002">
    <property type="protein sequence ID" value="CEN59539.1"/>
    <property type="molecule type" value="Genomic_DNA"/>
</dbReference>
<dbReference type="PANTHER" id="PTHR32183:SF6">
    <property type="entry name" value="CYSTEINE SULFINATE DESULFINASE_CYSTEINE DESULFURASE AND RELATED ENZYMES"/>
    <property type="match status" value="1"/>
</dbReference>
<dbReference type="OMA" id="RDFISVW"/>
<proteinExistence type="predicted"/>
<dbReference type="GO" id="GO:0032259">
    <property type="term" value="P:methylation"/>
    <property type="evidence" value="ECO:0007669"/>
    <property type="project" value="UniProtKB-KW"/>
</dbReference>
<accession>A0A0U5GKG0</accession>
<dbReference type="STRING" id="454130.A0A0U5GKG0"/>
<dbReference type="FunFam" id="3.40.50.150:FF:000438">
    <property type="entry name" value="Probable thiol methyltransferase 2"/>
    <property type="match status" value="1"/>
</dbReference>
<evidence type="ECO:0000313" key="5">
    <source>
        <dbReference type="EMBL" id="CEN59539.1"/>
    </source>
</evidence>
<dbReference type="Proteomes" id="UP000054771">
    <property type="component" value="Unassembled WGS sequence"/>
</dbReference>
<keyword evidence="6" id="KW-1185">Reference proteome</keyword>
<evidence type="ECO:0000256" key="2">
    <source>
        <dbReference type="ARBA" id="ARBA00022603"/>
    </source>
</evidence>
<gene>
    <name evidence="5" type="ORF">ASPCAL01988</name>
</gene>
<keyword evidence="3" id="KW-0808">Transferase</keyword>
<organism evidence="5 6">
    <name type="scientific">Aspergillus calidoustus</name>
    <dbReference type="NCBI Taxonomy" id="454130"/>
    <lineage>
        <taxon>Eukaryota</taxon>
        <taxon>Fungi</taxon>
        <taxon>Dikarya</taxon>
        <taxon>Ascomycota</taxon>
        <taxon>Pezizomycotina</taxon>
        <taxon>Eurotiomycetes</taxon>
        <taxon>Eurotiomycetidae</taxon>
        <taxon>Eurotiales</taxon>
        <taxon>Aspergillaceae</taxon>
        <taxon>Aspergillus</taxon>
        <taxon>Aspergillus subgen. Nidulantes</taxon>
    </lineage>
</organism>
<dbReference type="PROSITE" id="PS51585">
    <property type="entry name" value="SAM_MT_TPMT"/>
    <property type="match status" value="1"/>
</dbReference>
<name>A0A0U5GKG0_ASPCI</name>
<keyword evidence="1" id="KW-0597">Phosphoprotein</keyword>
<sequence length="285" mass="32071">MAVNYNPEDVQKTIDKHVEAGNLHTGWEELWAQGDSITLPWDKHKPNPTLEEVLTTKRAIIGGPLAYSTEGDGSKTRKKALVPGCGRGVDVLLLASFGYDAYGLEYSQSAIENCRQEEQAAEQKYPVRDAEIGKGTVSWVQGDFFEEGWLEGLGLSRNSFDFIYDYTFFCALPPSLRPAWALRHTQLLAPSPQGNLVCLEFPRHKDPLQHGPPYSSPSEAYMEHLSHPGEELAYDAKGRIKSDPLRETSPFGLERVAYWQPAKTHDFGTSEEGEVFDRVSIWRRR</sequence>